<dbReference type="GO" id="GO:0004497">
    <property type="term" value="F:monooxygenase activity"/>
    <property type="evidence" value="ECO:0007669"/>
    <property type="project" value="TreeGrafter"/>
</dbReference>
<dbReference type="PANTHER" id="PTHR43539">
    <property type="entry name" value="FLAVIN-BINDING MONOOXYGENASE-LIKE PROTEIN (AFU_ORTHOLOGUE AFUA_4G09220)"/>
    <property type="match status" value="1"/>
</dbReference>
<gene>
    <name evidence="2" type="ORF">KC729_11720</name>
</gene>
<comment type="caution">
    <text evidence="2">The sequence shown here is derived from an EMBL/GenBank/DDBJ whole genome shotgun (WGS) entry which is preliminary data.</text>
</comment>
<evidence type="ECO:0000313" key="2">
    <source>
        <dbReference type="EMBL" id="MCA9728344.1"/>
    </source>
</evidence>
<name>A0A956LZB4_UNCEI</name>
<evidence type="ECO:0000313" key="3">
    <source>
        <dbReference type="Proteomes" id="UP000697710"/>
    </source>
</evidence>
<dbReference type="SUPFAM" id="SSF51905">
    <property type="entry name" value="FAD/NAD(P)-binding domain"/>
    <property type="match status" value="1"/>
</dbReference>
<accession>A0A956LZB4</accession>
<dbReference type="EMBL" id="JAGQHR010000357">
    <property type="protein sequence ID" value="MCA9728344.1"/>
    <property type="molecule type" value="Genomic_DNA"/>
</dbReference>
<dbReference type="Pfam" id="PF13738">
    <property type="entry name" value="Pyr_redox_3"/>
    <property type="match status" value="1"/>
</dbReference>
<evidence type="ECO:0000256" key="1">
    <source>
        <dbReference type="ARBA" id="ARBA00023002"/>
    </source>
</evidence>
<proteinExistence type="predicted"/>
<dbReference type="AlphaFoldDB" id="A0A956LZB4"/>
<sequence length="415" mass="45754">MKRTDVVVIGGGQAGLAMSRSLTDRAVDHVVLERGRIGERWRSERWDSLRMLTPRWQSRLPGWSYRGPDPEGFMTKDEVVAYLEGYGHSFSPPIRTGVSVLCVKRTDDGFAVETDGGEWRARNVVIATGACGKARVPSSAADLDAEIGQVVPTAYRNPSQLADGGVLVVGASATGIQLAAEIQASGRPVTLAVGRHTRLPRRYRGRDIMAWLDDMGVLDETADDVQDIERSRRQRSLQLIGSQDHRSLDLARVRDLGVRVVGRFQGAEGSRAYFSDDLHVSVAEADRKLTRQLDQIDRFVSDMGWGGRFPNGQRPSPIDLPPAATRLDLTAEGIRTVLWATGYRREYPWLRIPVLDPNGELQHVGGVTPVAGLYALGLPFQRRRNSSFLDGVGSDAIELANRIWKRTTRPVLVGV</sequence>
<dbReference type="InterPro" id="IPR036188">
    <property type="entry name" value="FAD/NAD-bd_sf"/>
</dbReference>
<dbReference type="InterPro" id="IPR050982">
    <property type="entry name" value="Auxin_biosynth/cation_transpt"/>
</dbReference>
<dbReference type="GO" id="GO:0050660">
    <property type="term" value="F:flavin adenine dinucleotide binding"/>
    <property type="evidence" value="ECO:0007669"/>
    <property type="project" value="TreeGrafter"/>
</dbReference>
<protein>
    <submittedName>
        <fullName evidence="2">NAD(P)-binding domain-containing protein</fullName>
    </submittedName>
</protein>
<reference evidence="2" key="1">
    <citation type="submission" date="2020-04" db="EMBL/GenBank/DDBJ databases">
        <authorList>
            <person name="Zhang T."/>
        </authorList>
    </citation>
    <scope>NUCLEOTIDE SEQUENCE</scope>
    <source>
        <strain evidence="2">HKST-UBA01</strain>
    </source>
</reference>
<dbReference type="PANTHER" id="PTHR43539:SF78">
    <property type="entry name" value="FLAVIN-CONTAINING MONOOXYGENASE"/>
    <property type="match status" value="1"/>
</dbReference>
<dbReference type="PRINTS" id="PR00411">
    <property type="entry name" value="PNDRDTASEI"/>
</dbReference>
<organism evidence="2 3">
    <name type="scientific">Eiseniibacteriota bacterium</name>
    <dbReference type="NCBI Taxonomy" id="2212470"/>
    <lineage>
        <taxon>Bacteria</taxon>
        <taxon>Candidatus Eiseniibacteriota</taxon>
    </lineage>
</organism>
<reference evidence="2" key="2">
    <citation type="journal article" date="2021" name="Microbiome">
        <title>Successional dynamics and alternative stable states in a saline activated sludge microbial community over 9 years.</title>
        <authorList>
            <person name="Wang Y."/>
            <person name="Ye J."/>
            <person name="Ju F."/>
            <person name="Liu L."/>
            <person name="Boyd J.A."/>
            <person name="Deng Y."/>
            <person name="Parks D.H."/>
            <person name="Jiang X."/>
            <person name="Yin X."/>
            <person name="Woodcroft B.J."/>
            <person name="Tyson G.W."/>
            <person name="Hugenholtz P."/>
            <person name="Polz M.F."/>
            <person name="Zhang T."/>
        </authorList>
    </citation>
    <scope>NUCLEOTIDE SEQUENCE</scope>
    <source>
        <strain evidence="2">HKST-UBA01</strain>
    </source>
</reference>
<dbReference type="Gene3D" id="3.50.50.60">
    <property type="entry name" value="FAD/NAD(P)-binding domain"/>
    <property type="match status" value="2"/>
</dbReference>
<dbReference type="PRINTS" id="PR00368">
    <property type="entry name" value="FADPNR"/>
</dbReference>
<dbReference type="Proteomes" id="UP000697710">
    <property type="component" value="Unassembled WGS sequence"/>
</dbReference>
<keyword evidence="1" id="KW-0560">Oxidoreductase</keyword>